<keyword evidence="2" id="KW-1185">Reference proteome</keyword>
<proteinExistence type="predicted"/>
<sequence length="163" mass="19265">MTELDYFFTNNNGEDQQFKLIQFSSAGPWSVLDGDELLCSILNENGQWTVLEGVISNTILSDAVKLIEKQHFLKLPSEIISRWPKLVHEVIANSDHEYMVICMPEINFELFERVFFQFVPDMLKDEWQISFRIYNSDFSSDFRFETSGRKQEMRHSPLKKWQV</sequence>
<evidence type="ECO:0000313" key="1">
    <source>
        <dbReference type="EMBL" id="RBQ11430.1"/>
    </source>
</evidence>
<name>A0A366LCC4_9SPHI</name>
<comment type="caution">
    <text evidence="1">The sequence shown here is derived from an EMBL/GenBank/DDBJ whole genome shotgun (WGS) entry which is preliminary data.</text>
</comment>
<accession>A0A366LCC4</accession>
<evidence type="ECO:0000313" key="2">
    <source>
        <dbReference type="Proteomes" id="UP000252081"/>
    </source>
</evidence>
<gene>
    <name evidence="1" type="ORF">DRW42_02915</name>
</gene>
<dbReference type="EMBL" id="QNQU01000002">
    <property type="protein sequence ID" value="RBQ11430.1"/>
    <property type="molecule type" value="Genomic_DNA"/>
</dbReference>
<dbReference type="Proteomes" id="UP000252081">
    <property type="component" value="Unassembled WGS sequence"/>
</dbReference>
<dbReference type="AlphaFoldDB" id="A0A366LCC4"/>
<dbReference type="OrthoDB" id="766442at2"/>
<protein>
    <submittedName>
        <fullName evidence="1">Uncharacterized protein</fullName>
    </submittedName>
</protein>
<dbReference type="RefSeq" id="WP_113947344.1">
    <property type="nucleotide sequence ID" value="NZ_QNQU01000002.1"/>
</dbReference>
<organism evidence="1 2">
    <name type="scientific">Pedobacter miscanthi</name>
    <dbReference type="NCBI Taxonomy" id="2259170"/>
    <lineage>
        <taxon>Bacteria</taxon>
        <taxon>Pseudomonadati</taxon>
        <taxon>Bacteroidota</taxon>
        <taxon>Sphingobacteriia</taxon>
        <taxon>Sphingobacteriales</taxon>
        <taxon>Sphingobacteriaceae</taxon>
        <taxon>Pedobacter</taxon>
    </lineage>
</organism>
<reference evidence="1 2" key="1">
    <citation type="submission" date="2018-07" db="EMBL/GenBank/DDBJ databases">
        <title>A draft genome of a endophytic bacteria, a new species of Pedobacter.</title>
        <authorList>
            <person name="Zhang Z.D."/>
            <person name="Chen Z.J."/>
        </authorList>
    </citation>
    <scope>NUCLEOTIDE SEQUENCE [LARGE SCALE GENOMIC DNA]</scope>
    <source>
        <strain evidence="1 2">RS10</strain>
    </source>
</reference>